<feature type="region of interest" description="Disordered" evidence="1">
    <location>
        <begin position="241"/>
        <end position="260"/>
    </location>
</feature>
<dbReference type="OMA" id="DLDCEGI"/>
<dbReference type="PANTHER" id="PTHR35117">
    <property type="entry name" value="MYOSIN-M HEAVY PROTEIN"/>
    <property type="match status" value="1"/>
</dbReference>
<evidence type="ECO:0000256" key="1">
    <source>
        <dbReference type="SAM" id="MobiDB-lite"/>
    </source>
</evidence>
<feature type="region of interest" description="Disordered" evidence="1">
    <location>
        <begin position="312"/>
        <end position="339"/>
    </location>
</feature>
<accession>A0A087H3J4</accession>
<dbReference type="AlphaFoldDB" id="A0A087H3J4"/>
<dbReference type="OrthoDB" id="1939654at2759"/>
<name>A0A087H3J4_ARAAL</name>
<dbReference type="PANTHER" id="PTHR35117:SF4">
    <property type="entry name" value="MYOSIN-M HEAVY PROTEIN"/>
    <property type="match status" value="1"/>
</dbReference>
<dbReference type="Gramene" id="KFK36696">
    <property type="protein sequence ID" value="KFK36696"/>
    <property type="gene ID" value="AALP_AA4G157300"/>
</dbReference>
<feature type="region of interest" description="Disordered" evidence="1">
    <location>
        <begin position="170"/>
        <end position="196"/>
    </location>
</feature>
<feature type="compositionally biased region" description="Polar residues" evidence="1">
    <location>
        <begin position="380"/>
        <end position="399"/>
    </location>
</feature>
<reference evidence="3" key="1">
    <citation type="journal article" date="2015" name="Nat. Plants">
        <title>Genome expansion of Arabis alpina linked with retrotransposition and reduced symmetric DNA methylation.</title>
        <authorList>
            <person name="Willing E.M."/>
            <person name="Rawat V."/>
            <person name="Mandakova T."/>
            <person name="Maumus F."/>
            <person name="James G.V."/>
            <person name="Nordstroem K.J."/>
            <person name="Becker C."/>
            <person name="Warthmann N."/>
            <person name="Chica C."/>
            <person name="Szarzynska B."/>
            <person name="Zytnicki M."/>
            <person name="Albani M.C."/>
            <person name="Kiefer C."/>
            <person name="Bergonzi S."/>
            <person name="Castaings L."/>
            <person name="Mateos J.L."/>
            <person name="Berns M.C."/>
            <person name="Bujdoso N."/>
            <person name="Piofczyk T."/>
            <person name="de Lorenzo L."/>
            <person name="Barrero-Sicilia C."/>
            <person name="Mateos I."/>
            <person name="Piednoel M."/>
            <person name="Hagmann J."/>
            <person name="Chen-Min-Tao R."/>
            <person name="Iglesias-Fernandez R."/>
            <person name="Schuster S.C."/>
            <person name="Alonso-Blanco C."/>
            <person name="Roudier F."/>
            <person name="Carbonero P."/>
            <person name="Paz-Ares J."/>
            <person name="Davis S.J."/>
            <person name="Pecinka A."/>
            <person name="Quesneville H."/>
            <person name="Colot V."/>
            <person name="Lysak M.A."/>
            <person name="Weigel D."/>
            <person name="Coupland G."/>
            <person name="Schneeberger K."/>
        </authorList>
    </citation>
    <scope>NUCLEOTIDE SEQUENCE [LARGE SCALE GENOMIC DNA]</scope>
    <source>
        <strain evidence="3">cv. Pajares</strain>
    </source>
</reference>
<dbReference type="eggNOG" id="ENOG502QRK0">
    <property type="taxonomic scope" value="Eukaryota"/>
</dbReference>
<evidence type="ECO:0000313" key="3">
    <source>
        <dbReference type="Proteomes" id="UP000029120"/>
    </source>
</evidence>
<dbReference type="Proteomes" id="UP000029120">
    <property type="component" value="Chromosome 4"/>
</dbReference>
<keyword evidence="3" id="KW-1185">Reference proteome</keyword>
<gene>
    <name evidence="2" type="ordered locus">AALP_Aa4g157300</name>
</gene>
<evidence type="ECO:0000313" key="2">
    <source>
        <dbReference type="EMBL" id="KFK36696.1"/>
    </source>
</evidence>
<proteinExistence type="predicted"/>
<protein>
    <recommendedName>
        <fullName evidence="4">LisH domain-containing protein</fullName>
    </recommendedName>
</protein>
<dbReference type="EMBL" id="CM002872">
    <property type="protein sequence ID" value="KFK36696.1"/>
    <property type="molecule type" value="Genomic_DNA"/>
</dbReference>
<organism evidence="2 3">
    <name type="scientific">Arabis alpina</name>
    <name type="common">Alpine rock-cress</name>
    <dbReference type="NCBI Taxonomy" id="50452"/>
    <lineage>
        <taxon>Eukaryota</taxon>
        <taxon>Viridiplantae</taxon>
        <taxon>Streptophyta</taxon>
        <taxon>Embryophyta</taxon>
        <taxon>Tracheophyta</taxon>
        <taxon>Spermatophyta</taxon>
        <taxon>Magnoliopsida</taxon>
        <taxon>eudicotyledons</taxon>
        <taxon>Gunneridae</taxon>
        <taxon>Pentapetalae</taxon>
        <taxon>rosids</taxon>
        <taxon>malvids</taxon>
        <taxon>Brassicales</taxon>
        <taxon>Brassicaceae</taxon>
        <taxon>Arabideae</taxon>
        <taxon>Arabis</taxon>
    </lineage>
</organism>
<sequence length="459" mass="50114">MVRSSNKSKNPERIGKGKVTPMQVAFLVDRYLFDNRFLETRSIFRSEASSLISKSPVRDVPNSLIPLDDILNEYICLKEQKVMVDQEKVRLEQEKIRVQSLLNGMQDVMNAYNSTAPAPPPPVISPAAPVATTSPSNNVGVSPSGCTANNTPNNVMPVSSLPGNKRVGSFTVPSTSQSMTKKRKSPEVSVEAPSAPKKVVQRIPQAKKATNYLTFNTPVNNRVANESSTSVAKCLFNRSTNSACPRTPQKQVSITPQQEATPTNHTFVTKERITVSPLKQIGSYTVERSHMVSSFSPVKSSKRDHVKGRLNFDDTEATMQLDASPATGDLGSSSSSSGSETDLFDIDFSNIDLLSQNFSFSELLVDFDIGCEEIQDPSLPHSSNSNYHIENASGGSSPESMHENQVPDQLVSEYTSTVTETIQGNDMNTQGSDSMTTVKSITKCLRILSPVKRQRATID</sequence>
<feature type="region of interest" description="Disordered" evidence="1">
    <location>
        <begin position="378"/>
        <end position="403"/>
    </location>
</feature>
<evidence type="ECO:0008006" key="4">
    <source>
        <dbReference type="Google" id="ProtNLM"/>
    </source>
</evidence>